<reference evidence="1 2" key="1">
    <citation type="journal article" date="2023" name="Plants (Basel)">
        <title>Bridging the Gap: Combining Genomics and Transcriptomics Approaches to Understand Stylosanthes scabra, an Orphan Legume from the Brazilian Caatinga.</title>
        <authorList>
            <person name="Ferreira-Neto J.R.C."/>
            <person name="da Silva M.D."/>
            <person name="Binneck E."/>
            <person name="de Melo N.F."/>
            <person name="da Silva R.H."/>
            <person name="de Melo A.L.T.M."/>
            <person name="Pandolfi V."/>
            <person name="Bustamante F.O."/>
            <person name="Brasileiro-Vidal A.C."/>
            <person name="Benko-Iseppon A.M."/>
        </authorList>
    </citation>
    <scope>NUCLEOTIDE SEQUENCE [LARGE SCALE GENOMIC DNA]</scope>
    <source>
        <tissue evidence="1">Leaves</tissue>
    </source>
</reference>
<feature type="non-terminal residue" evidence="1">
    <location>
        <position position="1"/>
    </location>
</feature>
<protein>
    <recommendedName>
        <fullName evidence="3">Reverse transcriptase domain-containing protein</fullName>
    </recommendedName>
</protein>
<evidence type="ECO:0000313" key="2">
    <source>
        <dbReference type="Proteomes" id="UP001341840"/>
    </source>
</evidence>
<evidence type="ECO:0000313" key="1">
    <source>
        <dbReference type="EMBL" id="MED6214907.1"/>
    </source>
</evidence>
<sequence>IISYAGLDHHEQSLRFMPGKLRSRWEGPYKAKTVFPFGLIELEKRRTEPPLELMGIE</sequence>
<keyword evidence="2" id="KW-1185">Reference proteome</keyword>
<proteinExistence type="predicted"/>
<name>A0ABU6YX16_9FABA</name>
<gene>
    <name evidence="1" type="ORF">PIB30_107988</name>
</gene>
<evidence type="ECO:0008006" key="3">
    <source>
        <dbReference type="Google" id="ProtNLM"/>
    </source>
</evidence>
<organism evidence="1 2">
    <name type="scientific">Stylosanthes scabra</name>
    <dbReference type="NCBI Taxonomy" id="79078"/>
    <lineage>
        <taxon>Eukaryota</taxon>
        <taxon>Viridiplantae</taxon>
        <taxon>Streptophyta</taxon>
        <taxon>Embryophyta</taxon>
        <taxon>Tracheophyta</taxon>
        <taxon>Spermatophyta</taxon>
        <taxon>Magnoliopsida</taxon>
        <taxon>eudicotyledons</taxon>
        <taxon>Gunneridae</taxon>
        <taxon>Pentapetalae</taxon>
        <taxon>rosids</taxon>
        <taxon>fabids</taxon>
        <taxon>Fabales</taxon>
        <taxon>Fabaceae</taxon>
        <taxon>Papilionoideae</taxon>
        <taxon>50 kb inversion clade</taxon>
        <taxon>dalbergioids sensu lato</taxon>
        <taxon>Dalbergieae</taxon>
        <taxon>Pterocarpus clade</taxon>
        <taxon>Stylosanthes</taxon>
    </lineage>
</organism>
<dbReference type="EMBL" id="JASCZI010246482">
    <property type="protein sequence ID" value="MED6214907.1"/>
    <property type="molecule type" value="Genomic_DNA"/>
</dbReference>
<accession>A0ABU6YX16</accession>
<dbReference type="Proteomes" id="UP001341840">
    <property type="component" value="Unassembled WGS sequence"/>
</dbReference>
<comment type="caution">
    <text evidence="1">The sequence shown here is derived from an EMBL/GenBank/DDBJ whole genome shotgun (WGS) entry which is preliminary data.</text>
</comment>